<dbReference type="InterPro" id="IPR032675">
    <property type="entry name" value="LRR_dom_sf"/>
</dbReference>
<name>A0A9D2KF04_9FIRM</name>
<gene>
    <name evidence="2" type="ORF">H9797_00115</name>
</gene>
<comment type="caution">
    <text evidence="2">The sequence shown here is derived from an EMBL/GenBank/DDBJ whole genome shotgun (WGS) entry which is preliminary data.</text>
</comment>
<dbReference type="PANTHER" id="PTHR45661">
    <property type="entry name" value="SURFACE ANTIGEN"/>
    <property type="match status" value="1"/>
</dbReference>
<dbReference type="InterPro" id="IPR026906">
    <property type="entry name" value="LRR_5"/>
</dbReference>
<organism evidence="2 3">
    <name type="scientific">Candidatus Gallimonas gallistercoris</name>
    <dbReference type="NCBI Taxonomy" id="2838602"/>
    <lineage>
        <taxon>Bacteria</taxon>
        <taxon>Bacillati</taxon>
        <taxon>Bacillota</taxon>
        <taxon>Clostridia</taxon>
        <taxon>Candidatus Gallimonas</taxon>
    </lineage>
</organism>
<evidence type="ECO:0000313" key="3">
    <source>
        <dbReference type="Proteomes" id="UP000824221"/>
    </source>
</evidence>
<sequence length="408" mass="43197">MKGRGAIFILAALLCLPLMTGCEEEEHVHAPRYVEGREATCTEAGYAGYWECALCGARFSDEAGKQPAEIETIPALGHNTVSEEVKPAGCEEEGLLVTRCLRCGAEEESVLPETGHLYGAWEQTLAPSCDREGKEAHICAYCGASETRALPALAHEFGTDNVCKTCSYRCVSSEGLAFTPVSGEGGAVRGYAVSLGTAKAAHIIVAPYHEGLPVVAVAEEGFRDCITLTRFTCYAPLAEVGAEAFRGCAALSETELPDSVEEVGEMAFYGCGNVTSLSLGSGVKSIGKNAFYGLSSLESITVSEQNSVYSGEGNCLVEKATGTLLLGSAQSVIPDDVKKIGDNAFLNNEAIREIALPKGVTRIGTAAFNGCKGLTSLTFLGTQEEWERVEKGDGWCDYAPFGEVRFAE</sequence>
<protein>
    <submittedName>
        <fullName evidence="2">Leucine-rich repeat domain-containing protein</fullName>
    </submittedName>
</protein>
<dbReference type="Proteomes" id="UP000824221">
    <property type="component" value="Unassembled WGS sequence"/>
</dbReference>
<evidence type="ECO:0000256" key="1">
    <source>
        <dbReference type="SAM" id="SignalP"/>
    </source>
</evidence>
<feature type="signal peptide" evidence="1">
    <location>
        <begin position="1"/>
        <end position="20"/>
    </location>
</feature>
<dbReference type="PANTHER" id="PTHR45661:SF3">
    <property type="entry name" value="IG-LIKE DOMAIN-CONTAINING PROTEIN"/>
    <property type="match status" value="1"/>
</dbReference>
<dbReference type="InterPro" id="IPR053139">
    <property type="entry name" value="Surface_bspA-like"/>
</dbReference>
<proteinExistence type="predicted"/>
<evidence type="ECO:0000313" key="2">
    <source>
        <dbReference type="EMBL" id="HJA01771.1"/>
    </source>
</evidence>
<dbReference type="Gene3D" id="3.80.10.10">
    <property type="entry name" value="Ribonuclease Inhibitor"/>
    <property type="match status" value="1"/>
</dbReference>
<reference evidence="2" key="1">
    <citation type="journal article" date="2021" name="PeerJ">
        <title>Extensive microbial diversity within the chicken gut microbiome revealed by metagenomics and culture.</title>
        <authorList>
            <person name="Gilroy R."/>
            <person name="Ravi A."/>
            <person name="Getino M."/>
            <person name="Pursley I."/>
            <person name="Horton D.L."/>
            <person name="Alikhan N.F."/>
            <person name="Baker D."/>
            <person name="Gharbi K."/>
            <person name="Hall N."/>
            <person name="Watson M."/>
            <person name="Adriaenssens E.M."/>
            <person name="Foster-Nyarko E."/>
            <person name="Jarju S."/>
            <person name="Secka A."/>
            <person name="Antonio M."/>
            <person name="Oren A."/>
            <person name="Chaudhuri R.R."/>
            <person name="La Ragione R."/>
            <person name="Hildebrand F."/>
            <person name="Pallen M.J."/>
        </authorList>
    </citation>
    <scope>NUCLEOTIDE SEQUENCE</scope>
    <source>
        <strain evidence="2">CHK156-179</strain>
    </source>
</reference>
<dbReference type="PROSITE" id="PS51257">
    <property type="entry name" value="PROKAR_LIPOPROTEIN"/>
    <property type="match status" value="1"/>
</dbReference>
<dbReference type="Pfam" id="PF13306">
    <property type="entry name" value="LRR_5"/>
    <property type="match status" value="2"/>
</dbReference>
<keyword evidence="1" id="KW-0732">Signal</keyword>
<dbReference type="SUPFAM" id="SSF52058">
    <property type="entry name" value="L domain-like"/>
    <property type="match status" value="1"/>
</dbReference>
<reference evidence="2" key="2">
    <citation type="submission" date="2021-04" db="EMBL/GenBank/DDBJ databases">
        <authorList>
            <person name="Gilroy R."/>
        </authorList>
    </citation>
    <scope>NUCLEOTIDE SEQUENCE</scope>
    <source>
        <strain evidence="2">CHK156-179</strain>
    </source>
</reference>
<accession>A0A9D2KF04</accession>
<dbReference type="AlphaFoldDB" id="A0A9D2KF04"/>
<feature type="chain" id="PRO_5039490315" evidence="1">
    <location>
        <begin position="21"/>
        <end position="408"/>
    </location>
</feature>
<dbReference type="EMBL" id="DXAJ01000001">
    <property type="protein sequence ID" value="HJA01771.1"/>
    <property type="molecule type" value="Genomic_DNA"/>
</dbReference>